<feature type="modified residue" description="4-aspartylphosphate" evidence="1">
    <location>
        <position position="63"/>
    </location>
</feature>
<keyword evidence="4" id="KW-1185">Reference proteome</keyword>
<evidence type="ECO:0000259" key="2">
    <source>
        <dbReference type="PROSITE" id="PS50110"/>
    </source>
</evidence>
<dbReference type="Gene3D" id="3.40.50.2300">
    <property type="match status" value="1"/>
</dbReference>
<dbReference type="InterPro" id="IPR011006">
    <property type="entry name" value="CheY-like_superfamily"/>
</dbReference>
<dbReference type="PROSITE" id="PS50110">
    <property type="entry name" value="RESPONSE_REGULATORY"/>
    <property type="match status" value="1"/>
</dbReference>
<dbReference type="RefSeq" id="WP_261515460.1">
    <property type="nucleotide sequence ID" value="NZ_JAODNV010000010.1"/>
</dbReference>
<gene>
    <name evidence="3" type="ORF">NYR54_09780</name>
</gene>
<protein>
    <submittedName>
        <fullName evidence="3">Response regulator</fullName>
    </submittedName>
</protein>
<proteinExistence type="predicted"/>
<evidence type="ECO:0000313" key="3">
    <source>
        <dbReference type="EMBL" id="MCT8990578.1"/>
    </source>
</evidence>
<sequence>MTVFSGKLSGIRVLVVEDEALVAMDLEMILEDLGCAVVGPVMRLDRAEALVKADVEADAAILDVNVGGLQVFPLAALLAERGVPIVFATGYDSSGMPAEWNGRPTLQKPYTVEDVARRLLQAIAGA</sequence>
<dbReference type="Pfam" id="PF00072">
    <property type="entry name" value="Response_reg"/>
    <property type="match status" value="1"/>
</dbReference>
<dbReference type="GO" id="GO:0000160">
    <property type="term" value="P:phosphorelay signal transduction system"/>
    <property type="evidence" value="ECO:0007669"/>
    <property type="project" value="InterPro"/>
</dbReference>
<organism evidence="3 4">
    <name type="scientific">Chelativorans petroleitrophicus</name>
    <dbReference type="NCBI Taxonomy" id="2975484"/>
    <lineage>
        <taxon>Bacteria</taxon>
        <taxon>Pseudomonadati</taxon>
        <taxon>Pseudomonadota</taxon>
        <taxon>Alphaproteobacteria</taxon>
        <taxon>Hyphomicrobiales</taxon>
        <taxon>Phyllobacteriaceae</taxon>
        <taxon>Chelativorans</taxon>
    </lineage>
</organism>
<accession>A0A9X3B6I4</accession>
<dbReference type="EMBL" id="JAODNV010000010">
    <property type="protein sequence ID" value="MCT8990578.1"/>
    <property type="molecule type" value="Genomic_DNA"/>
</dbReference>
<reference evidence="3" key="1">
    <citation type="submission" date="2022-08" db="EMBL/GenBank/DDBJ databases">
        <title>Chelativorans sichuanense sp. nov., a paraffin oil-degrading bacterium isolated from a mixture of oil-based drill cuttings and paddy soil.</title>
        <authorList>
            <person name="Yu J."/>
            <person name="Liu H."/>
            <person name="Chen Q."/>
        </authorList>
    </citation>
    <scope>NUCLEOTIDE SEQUENCE</scope>
    <source>
        <strain evidence="3">SCAU 2101</strain>
    </source>
</reference>
<comment type="caution">
    <text evidence="3">The sequence shown here is derived from an EMBL/GenBank/DDBJ whole genome shotgun (WGS) entry which is preliminary data.</text>
</comment>
<dbReference type="AlphaFoldDB" id="A0A9X3B6I4"/>
<feature type="domain" description="Response regulatory" evidence="2">
    <location>
        <begin position="12"/>
        <end position="123"/>
    </location>
</feature>
<name>A0A9X3B6I4_9HYPH</name>
<dbReference type="InterPro" id="IPR001789">
    <property type="entry name" value="Sig_transdc_resp-reg_receiver"/>
</dbReference>
<evidence type="ECO:0000256" key="1">
    <source>
        <dbReference type="PROSITE-ProRule" id="PRU00169"/>
    </source>
</evidence>
<keyword evidence="1" id="KW-0597">Phosphoprotein</keyword>
<dbReference type="SMART" id="SM00448">
    <property type="entry name" value="REC"/>
    <property type="match status" value="1"/>
</dbReference>
<evidence type="ECO:0000313" key="4">
    <source>
        <dbReference type="Proteomes" id="UP001149009"/>
    </source>
</evidence>
<dbReference type="Proteomes" id="UP001149009">
    <property type="component" value="Unassembled WGS sequence"/>
</dbReference>
<dbReference type="SUPFAM" id="SSF52172">
    <property type="entry name" value="CheY-like"/>
    <property type="match status" value="1"/>
</dbReference>